<keyword evidence="3" id="KW-1185">Reference proteome</keyword>
<name>A0A8J9YXG7_BRALA</name>
<reference evidence="2" key="1">
    <citation type="submission" date="2022-01" db="EMBL/GenBank/DDBJ databases">
        <authorList>
            <person name="Braso-Vives M."/>
        </authorList>
    </citation>
    <scope>NUCLEOTIDE SEQUENCE</scope>
</reference>
<dbReference type="EMBL" id="OV696698">
    <property type="protein sequence ID" value="CAH1243563.1"/>
    <property type="molecule type" value="Genomic_DNA"/>
</dbReference>
<keyword evidence="1" id="KW-0812">Transmembrane</keyword>
<keyword evidence="1" id="KW-0472">Membrane</keyword>
<dbReference type="Proteomes" id="UP000838412">
    <property type="component" value="Chromosome 13"/>
</dbReference>
<protein>
    <submittedName>
        <fullName evidence="2">Hypp7117 protein</fullName>
    </submittedName>
</protein>
<dbReference type="AlphaFoldDB" id="A0A8J9YXG7"/>
<evidence type="ECO:0000313" key="3">
    <source>
        <dbReference type="Proteomes" id="UP000838412"/>
    </source>
</evidence>
<evidence type="ECO:0000313" key="2">
    <source>
        <dbReference type="EMBL" id="CAH1243563.1"/>
    </source>
</evidence>
<keyword evidence="1" id="KW-1133">Transmembrane helix</keyword>
<gene>
    <name evidence="2" type="primary">Hypp7117</name>
    <name evidence="2" type="ORF">BLAG_LOCUS6495</name>
</gene>
<evidence type="ECO:0000256" key="1">
    <source>
        <dbReference type="SAM" id="Phobius"/>
    </source>
</evidence>
<sequence>MVCRRTATTELMTRGGVPVAADRSERPPLVLTRPTGVGVWTVAVGLCVALNLGSDFVYVGKRNSPGSFIGEHFARATVD</sequence>
<proteinExistence type="predicted"/>
<organism evidence="2 3">
    <name type="scientific">Branchiostoma lanceolatum</name>
    <name type="common">Common lancelet</name>
    <name type="synonym">Amphioxus lanceolatum</name>
    <dbReference type="NCBI Taxonomy" id="7740"/>
    <lineage>
        <taxon>Eukaryota</taxon>
        <taxon>Metazoa</taxon>
        <taxon>Chordata</taxon>
        <taxon>Cephalochordata</taxon>
        <taxon>Leptocardii</taxon>
        <taxon>Amphioxiformes</taxon>
        <taxon>Branchiostomatidae</taxon>
        <taxon>Branchiostoma</taxon>
    </lineage>
</organism>
<accession>A0A8J9YXG7</accession>
<feature type="transmembrane region" description="Helical" evidence="1">
    <location>
        <begin position="37"/>
        <end position="59"/>
    </location>
</feature>